<accession>A0A9P7S410</accession>
<evidence type="ECO:0000256" key="5">
    <source>
        <dbReference type="ARBA" id="ARBA00022729"/>
    </source>
</evidence>
<keyword evidence="4 8" id="KW-0964">Secreted</keyword>
<sequence>MVPDLPGTTTLPTQPIPGGHLRNISRSANQPEYLWVDMWAICDSSNCYHFSSDDNFGHLYHAQSSVANFPNGFGQLVNALSAAKNDLFEAYKYKVGSQYLLIVEYIGSTGLRYFRSWTSSNSIAGSWTALHALLNVIHLLGRTAFSSTETLRLADISHGAAVR</sequence>
<evidence type="ECO:0000256" key="2">
    <source>
        <dbReference type="ARBA" id="ARBA00004613"/>
    </source>
</evidence>
<dbReference type="Gene3D" id="2.115.10.20">
    <property type="entry name" value="Glycosyl hydrolase domain, family 43"/>
    <property type="match status" value="1"/>
</dbReference>
<gene>
    <name evidence="9" type="ORF">E1B28_007913</name>
</gene>
<dbReference type="PANTHER" id="PTHR40631">
    <property type="entry name" value="ALPHA-L-ARABINOFURANOSIDASE AXHA-2-RELATED"/>
    <property type="match status" value="1"/>
</dbReference>
<comment type="function">
    <text evidence="8">Alpha-L-arabinofuranosidase involved in the hydrolysis of xylan, a major structural heterogeneous polysaccharide found in plant biomass representing the second most abundant polysaccharide in the biosphere, after cellulose.</text>
</comment>
<dbReference type="GO" id="GO:0046556">
    <property type="term" value="F:alpha-L-arabinofuranosidase activity"/>
    <property type="evidence" value="ECO:0007669"/>
    <property type="project" value="UniProtKB-UniRule"/>
</dbReference>
<evidence type="ECO:0000313" key="9">
    <source>
        <dbReference type="EMBL" id="KAG7094311.1"/>
    </source>
</evidence>
<dbReference type="KEGG" id="more:E1B28_007913"/>
<evidence type="ECO:0000256" key="8">
    <source>
        <dbReference type="RuleBase" id="RU368117"/>
    </source>
</evidence>
<dbReference type="AlphaFoldDB" id="A0A9P7S410"/>
<keyword evidence="10" id="KW-1185">Reference proteome</keyword>
<comment type="similarity">
    <text evidence="3 8">Belongs to the glycosyl hydrolase 62 family.</text>
</comment>
<dbReference type="InterPro" id="IPR023296">
    <property type="entry name" value="Glyco_hydro_beta-prop_sf"/>
</dbReference>
<keyword evidence="5 8" id="KW-0732">Signal</keyword>
<dbReference type="GeneID" id="66076989"/>
<dbReference type="Proteomes" id="UP001049176">
    <property type="component" value="Chromosome 4"/>
</dbReference>
<evidence type="ECO:0000256" key="1">
    <source>
        <dbReference type="ARBA" id="ARBA00001462"/>
    </source>
</evidence>
<evidence type="ECO:0000256" key="6">
    <source>
        <dbReference type="ARBA" id="ARBA00022801"/>
    </source>
</evidence>
<evidence type="ECO:0000256" key="4">
    <source>
        <dbReference type="ARBA" id="ARBA00022525"/>
    </source>
</evidence>
<reference evidence="9" key="1">
    <citation type="journal article" date="2021" name="Genome Biol. Evol.">
        <title>The assembled and annotated genome of the fairy-ring fungus Marasmius oreades.</title>
        <authorList>
            <person name="Hiltunen M."/>
            <person name="Ament-Velasquez S.L."/>
            <person name="Johannesson H."/>
        </authorList>
    </citation>
    <scope>NUCLEOTIDE SEQUENCE</scope>
    <source>
        <strain evidence="9">03SP1</strain>
    </source>
</reference>
<comment type="subcellular location">
    <subcellularLocation>
        <location evidence="2 8">Secreted</location>
    </subcellularLocation>
</comment>
<dbReference type="GO" id="GO:0005576">
    <property type="term" value="C:extracellular region"/>
    <property type="evidence" value="ECO:0007669"/>
    <property type="project" value="UniProtKB-SubCell"/>
</dbReference>
<comment type="catalytic activity">
    <reaction evidence="1 8">
        <text>Hydrolysis of terminal non-reducing alpha-L-arabinofuranoside residues in alpha-L-arabinosides.</text>
        <dbReference type="EC" id="3.2.1.55"/>
    </reaction>
</comment>
<dbReference type="OrthoDB" id="3156236at2759"/>
<evidence type="ECO:0000256" key="7">
    <source>
        <dbReference type="ARBA" id="ARBA00023295"/>
    </source>
</evidence>
<dbReference type="EC" id="3.2.1.55" evidence="8"/>
<dbReference type="RefSeq" id="XP_043010781.1">
    <property type="nucleotide sequence ID" value="XM_043152695.1"/>
</dbReference>
<dbReference type="InterPro" id="IPR005193">
    <property type="entry name" value="GH62_arabinosidase"/>
</dbReference>
<keyword evidence="7 8" id="KW-0326">Glycosidase</keyword>
<proteinExistence type="inferred from homology"/>
<protein>
    <recommendedName>
        <fullName evidence="8">Alpha-L-arabinofuranosidase</fullName>
        <ecNumber evidence="8">3.2.1.55</ecNumber>
    </recommendedName>
</protein>
<dbReference type="GO" id="GO:0045493">
    <property type="term" value="P:xylan catabolic process"/>
    <property type="evidence" value="ECO:0007669"/>
    <property type="project" value="UniProtKB-UniRule"/>
</dbReference>
<keyword evidence="6 8" id="KW-0378">Hydrolase</keyword>
<dbReference type="PANTHER" id="PTHR40631:SF2">
    <property type="entry name" value="ALPHA-L-ARABINOFURANOSIDASE"/>
    <property type="match status" value="1"/>
</dbReference>
<organism evidence="9 10">
    <name type="scientific">Marasmius oreades</name>
    <name type="common">fairy-ring Marasmius</name>
    <dbReference type="NCBI Taxonomy" id="181124"/>
    <lineage>
        <taxon>Eukaryota</taxon>
        <taxon>Fungi</taxon>
        <taxon>Dikarya</taxon>
        <taxon>Basidiomycota</taxon>
        <taxon>Agaricomycotina</taxon>
        <taxon>Agaricomycetes</taxon>
        <taxon>Agaricomycetidae</taxon>
        <taxon>Agaricales</taxon>
        <taxon>Marasmiineae</taxon>
        <taxon>Marasmiaceae</taxon>
        <taxon>Marasmius</taxon>
    </lineage>
</organism>
<name>A0A9P7S410_9AGAR</name>
<dbReference type="EMBL" id="CM032184">
    <property type="protein sequence ID" value="KAG7094311.1"/>
    <property type="molecule type" value="Genomic_DNA"/>
</dbReference>
<evidence type="ECO:0000313" key="10">
    <source>
        <dbReference type="Proteomes" id="UP001049176"/>
    </source>
</evidence>
<dbReference type="Pfam" id="PF03664">
    <property type="entry name" value="Glyco_hydro_62"/>
    <property type="match status" value="1"/>
</dbReference>
<evidence type="ECO:0000256" key="3">
    <source>
        <dbReference type="ARBA" id="ARBA00007396"/>
    </source>
</evidence>
<comment type="caution">
    <text evidence="9">The sequence shown here is derived from an EMBL/GenBank/DDBJ whole genome shotgun (WGS) entry which is preliminary data.</text>
</comment>
<dbReference type="GO" id="GO:0046373">
    <property type="term" value="P:L-arabinose metabolic process"/>
    <property type="evidence" value="ECO:0007669"/>
    <property type="project" value="UniProtKB-UniRule"/>
</dbReference>